<evidence type="ECO:0000256" key="2">
    <source>
        <dbReference type="SAM" id="Phobius"/>
    </source>
</evidence>
<feature type="compositionally biased region" description="Basic and acidic residues" evidence="1">
    <location>
        <begin position="36"/>
        <end position="47"/>
    </location>
</feature>
<organism evidence="3 4">
    <name type="scientific">Aspergillus pseudotamarii</name>
    <dbReference type="NCBI Taxonomy" id="132259"/>
    <lineage>
        <taxon>Eukaryota</taxon>
        <taxon>Fungi</taxon>
        <taxon>Dikarya</taxon>
        <taxon>Ascomycota</taxon>
        <taxon>Pezizomycotina</taxon>
        <taxon>Eurotiomycetes</taxon>
        <taxon>Eurotiomycetidae</taxon>
        <taxon>Eurotiales</taxon>
        <taxon>Aspergillaceae</taxon>
        <taxon>Aspergillus</taxon>
        <taxon>Aspergillus subgen. Circumdati</taxon>
    </lineage>
</organism>
<dbReference type="GeneID" id="43638160"/>
<protein>
    <submittedName>
        <fullName evidence="3">Uncharacterized protein</fullName>
    </submittedName>
</protein>
<proteinExistence type="predicted"/>
<feature type="region of interest" description="Disordered" evidence="1">
    <location>
        <begin position="12"/>
        <end position="54"/>
    </location>
</feature>
<keyword evidence="2" id="KW-0472">Membrane</keyword>
<accession>A0A5N6SZG4</accession>
<reference evidence="3 4" key="1">
    <citation type="submission" date="2019-04" db="EMBL/GenBank/DDBJ databases">
        <title>Friends and foes A comparative genomics study of 23 Aspergillus species from section Flavi.</title>
        <authorList>
            <consortium name="DOE Joint Genome Institute"/>
            <person name="Kjaerbolling I."/>
            <person name="Vesth T."/>
            <person name="Frisvad J.C."/>
            <person name="Nybo J.L."/>
            <person name="Theobald S."/>
            <person name="Kildgaard S."/>
            <person name="Isbrandt T."/>
            <person name="Kuo A."/>
            <person name="Sato A."/>
            <person name="Lyhne E.K."/>
            <person name="Kogle M.E."/>
            <person name="Wiebenga A."/>
            <person name="Kun R.S."/>
            <person name="Lubbers R.J."/>
            <person name="Makela M.R."/>
            <person name="Barry K."/>
            <person name="Chovatia M."/>
            <person name="Clum A."/>
            <person name="Daum C."/>
            <person name="Haridas S."/>
            <person name="He G."/>
            <person name="LaButti K."/>
            <person name="Lipzen A."/>
            <person name="Mondo S."/>
            <person name="Riley R."/>
            <person name="Salamov A."/>
            <person name="Simmons B.A."/>
            <person name="Magnuson J.K."/>
            <person name="Henrissat B."/>
            <person name="Mortensen U.H."/>
            <person name="Larsen T.O."/>
            <person name="Devries R.P."/>
            <person name="Grigoriev I.V."/>
            <person name="Machida M."/>
            <person name="Baker S.E."/>
            <person name="Andersen M.R."/>
        </authorList>
    </citation>
    <scope>NUCLEOTIDE SEQUENCE [LARGE SCALE GENOMIC DNA]</scope>
    <source>
        <strain evidence="3 4">CBS 117625</strain>
    </source>
</reference>
<evidence type="ECO:0000313" key="4">
    <source>
        <dbReference type="Proteomes" id="UP000325672"/>
    </source>
</evidence>
<evidence type="ECO:0000313" key="3">
    <source>
        <dbReference type="EMBL" id="KAE8140045.1"/>
    </source>
</evidence>
<evidence type="ECO:0000256" key="1">
    <source>
        <dbReference type="SAM" id="MobiDB-lite"/>
    </source>
</evidence>
<dbReference type="RefSeq" id="XP_031916108.1">
    <property type="nucleotide sequence ID" value="XM_032053950.1"/>
</dbReference>
<dbReference type="EMBL" id="ML743563">
    <property type="protein sequence ID" value="KAE8140045.1"/>
    <property type="molecule type" value="Genomic_DNA"/>
</dbReference>
<name>A0A5N6SZG4_ASPPS</name>
<dbReference type="Proteomes" id="UP000325672">
    <property type="component" value="Unassembled WGS sequence"/>
</dbReference>
<keyword evidence="2" id="KW-1133">Transmembrane helix</keyword>
<sequence length="94" mass="11185">MYSMYMSLWAPKRKRKRKEKKDMLLEGVEPSTSASRHAESEKTELPHKSHAITTRPKEPHLTQWRILYGLCFHCFTYFPLVWCVGLRGGFEYFC</sequence>
<keyword evidence="2" id="KW-0812">Transmembrane</keyword>
<gene>
    <name evidence="3" type="ORF">BDV38DRAFT_240895</name>
</gene>
<dbReference type="AlphaFoldDB" id="A0A5N6SZG4"/>
<feature type="transmembrane region" description="Helical" evidence="2">
    <location>
        <begin position="66"/>
        <end position="86"/>
    </location>
</feature>
<keyword evidence="4" id="KW-1185">Reference proteome</keyword>